<reference evidence="19" key="1">
    <citation type="submission" date="2025-08" db="UniProtKB">
        <authorList>
            <consortium name="RefSeq"/>
        </authorList>
    </citation>
    <scope>IDENTIFICATION</scope>
    <source>
        <tissue evidence="19">Leaf</tissue>
    </source>
</reference>
<dbReference type="GO" id="GO:0005524">
    <property type="term" value="F:ATP binding"/>
    <property type="evidence" value="ECO:0007669"/>
    <property type="project" value="InterPro"/>
</dbReference>
<dbReference type="SMART" id="SM00220">
    <property type="entry name" value="S_TKc"/>
    <property type="match status" value="1"/>
</dbReference>
<proteinExistence type="predicted"/>
<evidence type="ECO:0000256" key="1">
    <source>
        <dbReference type="ARBA" id="ARBA00004479"/>
    </source>
</evidence>
<dbReference type="PROSITE" id="PS50011">
    <property type="entry name" value="PROTEIN_KINASE_DOM"/>
    <property type="match status" value="1"/>
</dbReference>
<sequence length="760" mass="82962">MDEVAGADSREAPKGSTLENLVFAGAMAGSPVLLCILFSVISLTMGVVPLAMAQLSPSETRALFQIQKQLEYPEALQGWTNWTSFCYLPPSPSLTIACSDNRVTELTIVGTKNSSSGNGLNPDPPRFAVSQQTLSAGFSIDSFFTVLTKFSNLTVLSLVSLGLWGPLPSKVSRFHSLVVLNLSSNSIYGEIPQSITSFKSLRSLVLSDNLLNGSVPDLKGLPVLEELNLSDNFLGPEFPWLGDTLVSVLLRNNSFGSEIPSELNGLGQLQRLDVSANGLSGHVPSFIFSLPSIRYLSLEDNQLSGALPTNLSCGGNLTYVDISRNLLVGNMPSCIGSSTANRTVISSWNCLSGGNSKYQHSYSYCQKEALAVEPPAKAQKQGSSIKLSLVLGIIGGTIGIAGAFGLVIVLIRRAEARRSFESKPAKSYADELSFRGSPRSSIDSRRMPQTMRLATLGLPPYHVFTLEEIEDATNSFDPCNLMGEANEGQIYKGWLRDGTVVLVKCLKLKQRSLPQQAVQQLDNLSKLRHRHLVSLLGHCIVTYHDHPNVASTVFIILEHVSNGSLANHITDWRRKEMLKWPQRMAISIRVARGIQFLHTGIAPGIFGNDLKIDNVLLDESLTPKIANYSIPLTFKMGSEIASNDSSPKDSEREDMYQLGKILLQVITGKLVKSTGELDDMKQLLEKSLTEHPSQLRSATDPSIRGTFAYQSLKTAVEVTVNCLTEEPSKRPSIEDVLWNLQYSIQVQEGWTSSENLSTRA</sequence>
<keyword evidence="5" id="KW-0808">Transferase</keyword>
<feature type="transmembrane region" description="Helical" evidence="16">
    <location>
        <begin position="21"/>
        <end position="52"/>
    </location>
</feature>
<evidence type="ECO:0000256" key="14">
    <source>
        <dbReference type="ARBA" id="ARBA00047899"/>
    </source>
</evidence>
<evidence type="ECO:0000256" key="9">
    <source>
        <dbReference type="ARBA" id="ARBA00022777"/>
    </source>
</evidence>
<dbReference type="GO" id="GO:0004674">
    <property type="term" value="F:protein serine/threonine kinase activity"/>
    <property type="evidence" value="ECO:0007669"/>
    <property type="project" value="UniProtKB-KW"/>
</dbReference>
<dbReference type="FunFam" id="1.10.510.10:FF:000431">
    <property type="entry name" value="Putative inactive leucine-rich repeat receptor-like protein kinase"/>
    <property type="match status" value="1"/>
</dbReference>
<evidence type="ECO:0000313" key="19">
    <source>
        <dbReference type="RefSeq" id="XP_030544318.1"/>
    </source>
</evidence>
<keyword evidence="12" id="KW-0675">Receptor</keyword>
<feature type="transmembrane region" description="Helical" evidence="16">
    <location>
        <begin position="387"/>
        <end position="411"/>
    </location>
</feature>
<dbReference type="Gene3D" id="3.30.200.20">
    <property type="entry name" value="Phosphorylase Kinase, domain 1"/>
    <property type="match status" value="1"/>
</dbReference>
<evidence type="ECO:0000256" key="3">
    <source>
        <dbReference type="ARBA" id="ARBA00022527"/>
    </source>
</evidence>
<keyword evidence="4" id="KW-0433">Leucine-rich repeat</keyword>
<evidence type="ECO:0000256" key="10">
    <source>
        <dbReference type="ARBA" id="ARBA00022989"/>
    </source>
</evidence>
<dbReference type="KEGG" id="rarg:115750856"/>
<accession>A0A8B8QB43</accession>
<comment type="catalytic activity">
    <reaction evidence="14">
        <text>L-threonyl-[protein] + ATP = O-phospho-L-threonyl-[protein] + ADP + H(+)</text>
        <dbReference type="Rhea" id="RHEA:46608"/>
        <dbReference type="Rhea" id="RHEA-COMP:11060"/>
        <dbReference type="Rhea" id="RHEA-COMP:11605"/>
        <dbReference type="ChEBI" id="CHEBI:15378"/>
        <dbReference type="ChEBI" id="CHEBI:30013"/>
        <dbReference type="ChEBI" id="CHEBI:30616"/>
        <dbReference type="ChEBI" id="CHEBI:61977"/>
        <dbReference type="ChEBI" id="CHEBI:456216"/>
        <dbReference type="EC" id="2.7.11.1"/>
    </reaction>
</comment>
<evidence type="ECO:0000313" key="18">
    <source>
        <dbReference type="Proteomes" id="UP000827889"/>
    </source>
</evidence>
<comment type="subcellular location">
    <subcellularLocation>
        <location evidence="1">Membrane</location>
        <topology evidence="1">Single-pass type I membrane protein</topology>
    </subcellularLocation>
</comment>
<evidence type="ECO:0000259" key="17">
    <source>
        <dbReference type="PROSITE" id="PS50011"/>
    </source>
</evidence>
<keyword evidence="18" id="KW-1185">Reference proteome</keyword>
<keyword evidence="6 16" id="KW-0812">Transmembrane</keyword>
<dbReference type="AlphaFoldDB" id="A0A8B8QB43"/>
<dbReference type="FunFam" id="3.80.10.10:FF:000380">
    <property type="entry name" value="Putative inactive leucine-rich repeat receptor-like protein kinase"/>
    <property type="match status" value="1"/>
</dbReference>
<dbReference type="InterPro" id="IPR001611">
    <property type="entry name" value="Leu-rich_rpt"/>
</dbReference>
<keyword evidence="3" id="KW-0723">Serine/threonine-protein kinase</keyword>
<evidence type="ECO:0000256" key="16">
    <source>
        <dbReference type="SAM" id="Phobius"/>
    </source>
</evidence>
<dbReference type="PROSITE" id="PS51450">
    <property type="entry name" value="LRR"/>
    <property type="match status" value="1"/>
</dbReference>
<dbReference type="Pfam" id="PF00560">
    <property type="entry name" value="LRR_1"/>
    <property type="match status" value="1"/>
</dbReference>
<keyword evidence="9" id="KW-0418">Kinase</keyword>
<name>A0A8B8QB43_9MYRT</name>
<evidence type="ECO:0000256" key="2">
    <source>
        <dbReference type="ARBA" id="ARBA00012513"/>
    </source>
</evidence>
<gene>
    <name evidence="19" type="primary">LOC115750856</name>
</gene>
<protein>
    <recommendedName>
        <fullName evidence="2">non-specific serine/threonine protein kinase</fullName>
        <ecNumber evidence="2">2.7.11.1</ecNumber>
    </recommendedName>
</protein>
<dbReference type="GeneID" id="115750856"/>
<dbReference type="PANTHER" id="PTHR48006">
    <property type="entry name" value="LEUCINE-RICH REPEAT-CONTAINING PROTEIN DDB_G0281931-RELATED"/>
    <property type="match status" value="1"/>
</dbReference>
<evidence type="ECO:0000256" key="5">
    <source>
        <dbReference type="ARBA" id="ARBA00022679"/>
    </source>
</evidence>
<dbReference type="SUPFAM" id="SSF56112">
    <property type="entry name" value="Protein kinase-like (PK-like)"/>
    <property type="match status" value="1"/>
</dbReference>
<keyword evidence="13" id="KW-0325">Glycoprotein</keyword>
<dbReference type="InterPro" id="IPR051824">
    <property type="entry name" value="LRR_Rcpt-Like_S/T_Kinase"/>
</dbReference>
<feature type="domain" description="Protein kinase" evidence="17">
    <location>
        <begin position="476"/>
        <end position="744"/>
    </location>
</feature>
<dbReference type="Gene3D" id="3.80.10.10">
    <property type="entry name" value="Ribonuclease Inhibitor"/>
    <property type="match status" value="2"/>
</dbReference>
<dbReference type="Pfam" id="PF00069">
    <property type="entry name" value="Pkinase"/>
    <property type="match status" value="1"/>
</dbReference>
<evidence type="ECO:0000256" key="13">
    <source>
        <dbReference type="ARBA" id="ARBA00023180"/>
    </source>
</evidence>
<dbReference type="InterPro" id="IPR032675">
    <property type="entry name" value="LRR_dom_sf"/>
</dbReference>
<dbReference type="InterPro" id="IPR000719">
    <property type="entry name" value="Prot_kinase_dom"/>
</dbReference>
<evidence type="ECO:0000256" key="7">
    <source>
        <dbReference type="ARBA" id="ARBA00022729"/>
    </source>
</evidence>
<dbReference type="OrthoDB" id="676979at2759"/>
<evidence type="ECO:0000256" key="12">
    <source>
        <dbReference type="ARBA" id="ARBA00023170"/>
    </source>
</evidence>
<dbReference type="RefSeq" id="XP_030544318.1">
    <property type="nucleotide sequence ID" value="XM_030688458.2"/>
</dbReference>
<dbReference type="SUPFAM" id="SSF52058">
    <property type="entry name" value="L domain-like"/>
    <property type="match status" value="1"/>
</dbReference>
<evidence type="ECO:0000256" key="8">
    <source>
        <dbReference type="ARBA" id="ARBA00022737"/>
    </source>
</evidence>
<dbReference type="InterPro" id="IPR011009">
    <property type="entry name" value="Kinase-like_dom_sf"/>
</dbReference>
<dbReference type="PANTHER" id="PTHR48006:SF73">
    <property type="entry name" value="PROTEIN KINASE DOMAIN-CONTAINING PROTEIN"/>
    <property type="match status" value="1"/>
</dbReference>
<comment type="catalytic activity">
    <reaction evidence="15">
        <text>L-seryl-[protein] + ATP = O-phospho-L-seryl-[protein] + ADP + H(+)</text>
        <dbReference type="Rhea" id="RHEA:17989"/>
        <dbReference type="Rhea" id="RHEA-COMP:9863"/>
        <dbReference type="Rhea" id="RHEA-COMP:11604"/>
        <dbReference type="ChEBI" id="CHEBI:15378"/>
        <dbReference type="ChEBI" id="CHEBI:29999"/>
        <dbReference type="ChEBI" id="CHEBI:30616"/>
        <dbReference type="ChEBI" id="CHEBI:83421"/>
        <dbReference type="ChEBI" id="CHEBI:456216"/>
        <dbReference type="EC" id="2.7.11.1"/>
    </reaction>
</comment>
<evidence type="ECO:0000256" key="6">
    <source>
        <dbReference type="ARBA" id="ARBA00022692"/>
    </source>
</evidence>
<evidence type="ECO:0000256" key="4">
    <source>
        <dbReference type="ARBA" id="ARBA00022614"/>
    </source>
</evidence>
<keyword evidence="7" id="KW-0732">Signal</keyword>
<keyword evidence="11 16" id="KW-0472">Membrane</keyword>
<organism evidence="18 19">
    <name type="scientific">Rhodamnia argentea</name>
    <dbReference type="NCBI Taxonomy" id="178133"/>
    <lineage>
        <taxon>Eukaryota</taxon>
        <taxon>Viridiplantae</taxon>
        <taxon>Streptophyta</taxon>
        <taxon>Embryophyta</taxon>
        <taxon>Tracheophyta</taxon>
        <taxon>Spermatophyta</taxon>
        <taxon>Magnoliopsida</taxon>
        <taxon>eudicotyledons</taxon>
        <taxon>Gunneridae</taxon>
        <taxon>Pentapetalae</taxon>
        <taxon>rosids</taxon>
        <taxon>malvids</taxon>
        <taxon>Myrtales</taxon>
        <taxon>Myrtaceae</taxon>
        <taxon>Myrtoideae</taxon>
        <taxon>Myrteae</taxon>
        <taxon>Australasian group</taxon>
        <taxon>Rhodamnia</taxon>
    </lineage>
</organism>
<evidence type="ECO:0000256" key="15">
    <source>
        <dbReference type="ARBA" id="ARBA00048679"/>
    </source>
</evidence>
<keyword evidence="10 16" id="KW-1133">Transmembrane helix</keyword>
<dbReference type="Gene3D" id="1.10.510.10">
    <property type="entry name" value="Transferase(Phosphotransferase) domain 1"/>
    <property type="match status" value="1"/>
</dbReference>
<evidence type="ECO:0000256" key="11">
    <source>
        <dbReference type="ARBA" id="ARBA00023136"/>
    </source>
</evidence>
<dbReference type="FunFam" id="3.80.10.10:FF:000673">
    <property type="entry name" value="Probable LRR receptor-like serine/threonine-protein kinase At2g02780"/>
    <property type="match status" value="1"/>
</dbReference>
<keyword evidence="8" id="KW-0677">Repeat</keyword>
<dbReference type="EC" id="2.7.11.1" evidence="2"/>
<dbReference type="Proteomes" id="UP000827889">
    <property type="component" value="Chromosome 5"/>
</dbReference>
<dbReference type="GO" id="GO:0016020">
    <property type="term" value="C:membrane"/>
    <property type="evidence" value="ECO:0007669"/>
    <property type="project" value="UniProtKB-SubCell"/>
</dbReference>